<keyword evidence="6" id="KW-0238">DNA-binding</keyword>
<dbReference type="Proteomes" id="UP000653305">
    <property type="component" value="Unassembled WGS sequence"/>
</dbReference>
<evidence type="ECO:0000256" key="1">
    <source>
        <dbReference type="ARBA" id="ARBA00004123"/>
    </source>
</evidence>
<gene>
    <name evidence="12" type="ORF">PHJA_000589800</name>
</gene>
<dbReference type="PROSITE" id="PS51141">
    <property type="entry name" value="ZF_SBP"/>
    <property type="match status" value="1"/>
</dbReference>
<dbReference type="InterPro" id="IPR004333">
    <property type="entry name" value="SBP_dom"/>
</dbReference>
<dbReference type="Gene3D" id="4.10.1100.10">
    <property type="entry name" value="Transcription factor, SBP-box domain"/>
    <property type="match status" value="1"/>
</dbReference>
<dbReference type="AlphaFoldDB" id="A0A830B9T7"/>
<keyword evidence="5" id="KW-0805">Transcription regulation</keyword>
<keyword evidence="3 10" id="KW-0863">Zinc-finger</keyword>
<evidence type="ECO:0000256" key="6">
    <source>
        <dbReference type="ARBA" id="ARBA00023125"/>
    </source>
</evidence>
<comment type="caution">
    <text evidence="12">The sequence shown here is derived from an EMBL/GenBank/DDBJ whole genome shotgun (WGS) entry which is preliminary data.</text>
</comment>
<evidence type="ECO:0000259" key="11">
    <source>
        <dbReference type="PROSITE" id="PS51141"/>
    </source>
</evidence>
<evidence type="ECO:0000313" key="13">
    <source>
        <dbReference type="Proteomes" id="UP000653305"/>
    </source>
</evidence>
<keyword evidence="13" id="KW-1185">Reference proteome</keyword>
<dbReference type="GO" id="GO:0005634">
    <property type="term" value="C:nucleus"/>
    <property type="evidence" value="ECO:0007669"/>
    <property type="project" value="UniProtKB-SubCell"/>
</dbReference>
<keyword evidence="2" id="KW-0479">Metal-binding</keyword>
<proteinExistence type="predicted"/>
<comment type="function">
    <text evidence="9">Probable transcriptional factor. Binds to the promoter of the SQUAMOSA gene.</text>
</comment>
<keyword evidence="8" id="KW-0539">Nucleus</keyword>
<dbReference type="SUPFAM" id="SSF103612">
    <property type="entry name" value="SBT domain"/>
    <property type="match status" value="1"/>
</dbReference>
<dbReference type="InterPro" id="IPR044817">
    <property type="entry name" value="SBP-like"/>
</dbReference>
<comment type="subcellular location">
    <subcellularLocation>
        <location evidence="1">Nucleus</location>
    </subcellularLocation>
</comment>
<dbReference type="Pfam" id="PF03110">
    <property type="entry name" value="SBP"/>
    <property type="match status" value="1"/>
</dbReference>
<evidence type="ECO:0000313" key="12">
    <source>
        <dbReference type="EMBL" id="GFP84460.1"/>
    </source>
</evidence>
<dbReference type="GO" id="GO:0003677">
    <property type="term" value="F:DNA binding"/>
    <property type="evidence" value="ECO:0007669"/>
    <property type="project" value="UniProtKB-KW"/>
</dbReference>
<evidence type="ECO:0000256" key="7">
    <source>
        <dbReference type="ARBA" id="ARBA00023163"/>
    </source>
</evidence>
<evidence type="ECO:0000256" key="8">
    <source>
        <dbReference type="ARBA" id="ARBA00023242"/>
    </source>
</evidence>
<dbReference type="FunFam" id="4.10.1100.10:FF:000001">
    <property type="entry name" value="Squamosa promoter-binding-like protein 14"/>
    <property type="match status" value="1"/>
</dbReference>
<accession>A0A830B9T7</accession>
<keyword evidence="4" id="KW-0862">Zinc</keyword>
<evidence type="ECO:0000256" key="9">
    <source>
        <dbReference type="ARBA" id="ARBA00056472"/>
    </source>
</evidence>
<evidence type="ECO:0000256" key="10">
    <source>
        <dbReference type="PROSITE-ProRule" id="PRU00470"/>
    </source>
</evidence>
<evidence type="ECO:0000256" key="5">
    <source>
        <dbReference type="ARBA" id="ARBA00023015"/>
    </source>
</evidence>
<organism evidence="12 13">
    <name type="scientific">Phtheirospermum japonicum</name>
    <dbReference type="NCBI Taxonomy" id="374723"/>
    <lineage>
        <taxon>Eukaryota</taxon>
        <taxon>Viridiplantae</taxon>
        <taxon>Streptophyta</taxon>
        <taxon>Embryophyta</taxon>
        <taxon>Tracheophyta</taxon>
        <taxon>Spermatophyta</taxon>
        <taxon>Magnoliopsida</taxon>
        <taxon>eudicotyledons</taxon>
        <taxon>Gunneridae</taxon>
        <taxon>Pentapetalae</taxon>
        <taxon>asterids</taxon>
        <taxon>lamiids</taxon>
        <taxon>Lamiales</taxon>
        <taxon>Orobanchaceae</taxon>
        <taxon>Orobanchaceae incertae sedis</taxon>
        <taxon>Phtheirospermum</taxon>
    </lineage>
</organism>
<sequence>MQNPCCQVEGCNLDLKSAKDYHRRHRICEGHSKSPKVIVAGMERRFCQQCSKFHDLSEFDDKKRSCRRRLSDHNARRRRVQPESVHLGPAGLSSALYGVFLLTLKYYQKIKINEASGYCCPLLFPSFLVES</sequence>
<feature type="domain" description="SBP-type" evidence="11">
    <location>
        <begin position="3"/>
        <end position="80"/>
    </location>
</feature>
<dbReference type="OrthoDB" id="514967at2759"/>
<evidence type="ECO:0000256" key="2">
    <source>
        <dbReference type="ARBA" id="ARBA00022723"/>
    </source>
</evidence>
<protein>
    <submittedName>
        <fullName evidence="12">Squamosa promoter-binding-like protein 3</fullName>
    </submittedName>
</protein>
<dbReference type="EMBL" id="BMAC01000086">
    <property type="protein sequence ID" value="GFP84460.1"/>
    <property type="molecule type" value="Genomic_DNA"/>
</dbReference>
<dbReference type="GO" id="GO:0008270">
    <property type="term" value="F:zinc ion binding"/>
    <property type="evidence" value="ECO:0007669"/>
    <property type="project" value="UniProtKB-KW"/>
</dbReference>
<name>A0A830B9T7_9LAMI</name>
<reference evidence="12" key="1">
    <citation type="submission" date="2020-07" db="EMBL/GenBank/DDBJ databases">
        <title>Ethylene signaling mediates host invasion by parasitic plants.</title>
        <authorList>
            <person name="Yoshida S."/>
        </authorList>
    </citation>
    <scope>NUCLEOTIDE SEQUENCE</scope>
    <source>
        <strain evidence="12">Okayama</strain>
    </source>
</reference>
<dbReference type="PANTHER" id="PTHR31251:SF131">
    <property type="entry name" value="SBP-TYPE DOMAIN-CONTAINING PROTEIN"/>
    <property type="match status" value="1"/>
</dbReference>
<evidence type="ECO:0000256" key="4">
    <source>
        <dbReference type="ARBA" id="ARBA00022833"/>
    </source>
</evidence>
<evidence type="ECO:0000256" key="3">
    <source>
        <dbReference type="ARBA" id="ARBA00022771"/>
    </source>
</evidence>
<dbReference type="PANTHER" id="PTHR31251">
    <property type="entry name" value="SQUAMOSA PROMOTER-BINDING-LIKE PROTEIN 4"/>
    <property type="match status" value="1"/>
</dbReference>
<keyword evidence="7" id="KW-0804">Transcription</keyword>
<dbReference type="InterPro" id="IPR036893">
    <property type="entry name" value="SBP_sf"/>
</dbReference>